<dbReference type="Gene3D" id="2.10.260.10">
    <property type="match status" value="1"/>
</dbReference>
<dbReference type="EMBL" id="BLRY01000035">
    <property type="protein sequence ID" value="GFP27435.1"/>
    <property type="molecule type" value="Genomic_DNA"/>
</dbReference>
<protein>
    <submittedName>
        <fullName evidence="1">Uncharacterized protein</fullName>
    </submittedName>
</protein>
<proteinExistence type="predicted"/>
<dbReference type="PROSITE" id="PS51740">
    <property type="entry name" value="SPOVT_ABRB"/>
    <property type="match status" value="1"/>
</dbReference>
<gene>
    <name evidence="1" type="ORF">HKBW3S33_00848</name>
</gene>
<dbReference type="SUPFAM" id="SSF89447">
    <property type="entry name" value="AbrB/MazE/MraZ-like"/>
    <property type="match status" value="1"/>
</dbReference>
<sequence>MAETTLAKITRKGQMTIPQQLREAMKIKAGDYVSLRPLLGGVFVSKASVKAEVTAEEVLRHLVISIGKQAEAQGITEDKDLDAIVERIQEQVYQEHYGR</sequence>
<dbReference type="NCBIfam" id="TIGR01439">
    <property type="entry name" value="lp_hng_hel_AbrB"/>
    <property type="match status" value="1"/>
</dbReference>
<reference evidence="1 2" key="1">
    <citation type="journal article" date="2020" name="Front. Microbiol.">
        <title>Single-cell genomics of novel Actinobacteria with the Wood-Ljungdahl pathway discovered in a serpentinizing system.</title>
        <authorList>
            <person name="Merino N."/>
            <person name="Kawai M."/>
            <person name="Boyd E.S."/>
            <person name="Colman D.R."/>
            <person name="McGlynn S.E."/>
            <person name="Nealson K.H."/>
            <person name="Kurokawa K."/>
            <person name="Hongoh Y."/>
        </authorList>
    </citation>
    <scope>NUCLEOTIDE SEQUENCE [LARGE SCALE GENOMIC DNA]</scope>
    <source>
        <strain evidence="1 2">S33</strain>
    </source>
</reference>
<keyword evidence="2" id="KW-1185">Reference proteome</keyword>
<dbReference type="GO" id="GO:0003677">
    <property type="term" value="F:DNA binding"/>
    <property type="evidence" value="ECO:0007669"/>
    <property type="project" value="UniProtKB-UniRule"/>
</dbReference>
<dbReference type="InterPro" id="IPR007159">
    <property type="entry name" value="SpoVT-AbrB_dom"/>
</dbReference>
<dbReference type="Pfam" id="PF04014">
    <property type="entry name" value="MazE_antitoxin"/>
    <property type="match status" value="1"/>
</dbReference>
<accession>A0A6V8P4A9</accession>
<name>A0A6V8P4A9_9ACTN</name>
<comment type="caution">
    <text evidence="1">The sequence shown here is derived from an EMBL/GenBank/DDBJ whole genome shotgun (WGS) entry which is preliminary data.</text>
</comment>
<dbReference type="Proteomes" id="UP000591948">
    <property type="component" value="Unassembled WGS sequence"/>
</dbReference>
<evidence type="ECO:0000313" key="2">
    <source>
        <dbReference type="Proteomes" id="UP000591948"/>
    </source>
</evidence>
<organism evidence="1 2">
    <name type="scientific">Candidatus Hakubella thermalkaliphila</name>
    <dbReference type="NCBI Taxonomy" id="2754717"/>
    <lineage>
        <taxon>Bacteria</taxon>
        <taxon>Bacillati</taxon>
        <taxon>Actinomycetota</taxon>
        <taxon>Actinomycetota incertae sedis</taxon>
        <taxon>Candidatus Hakubellales</taxon>
        <taxon>Candidatus Hakubellaceae</taxon>
        <taxon>Candidatus Hakubella</taxon>
    </lineage>
</organism>
<dbReference type="SMART" id="SM00966">
    <property type="entry name" value="SpoVT_AbrB"/>
    <property type="match status" value="1"/>
</dbReference>
<evidence type="ECO:0000313" key="1">
    <source>
        <dbReference type="EMBL" id="GFP27435.1"/>
    </source>
</evidence>
<dbReference type="InterPro" id="IPR037914">
    <property type="entry name" value="SpoVT-AbrB_sf"/>
</dbReference>